<dbReference type="Proteomes" id="UP001207468">
    <property type="component" value="Unassembled WGS sequence"/>
</dbReference>
<evidence type="ECO:0000313" key="2">
    <source>
        <dbReference type="Proteomes" id="UP001207468"/>
    </source>
</evidence>
<keyword evidence="2" id="KW-1185">Reference proteome</keyword>
<sequence length="534" mass="58273">MSDTPSVHDHPDLPQNTAPCPGIPGTPHFFASILSFIRSTAPAVPLDPVIFQSIILSVMAGNRHVLLRTRDEDITTVQNLAVLVLTDILGYTTRKHRIAPLSNVLPSSFVPSIFSPYQGTPMGRLDPSLKSHAKRPSSYSSQGHRRPVSEPSGSPLDSSPTLRERPGAKSRRPRRHHVLATPTRSDSSGLVESESPRMEHALENRWLPSALVLTGLEHSTVPCQRAFLHTLLERSVTFGEDPEGANPSLGELPEDFILVYVCPFDPRERPPIHKSLLDKFSLSVAVALDSSTREAHAEYLASNLSGTQSPSFSFTSAHPASFNPILPRDFLPRLRSLSTPTHVNIHPSLRLYIADLISAARHHHELDGTLLGVRCAQDAETLVRAHRVLGAGDVGSALVERVAALSITSAAGSSLSLHHEGGGDKSVPLHWAEAGSLTTPLIRRQGSVASGTEGDWLPMDLHAKWDVSEVDVAKVVPRVISHRLRVRDGPEDEMMAGIMFMATIPRVPTGVENKEGVWRRRTIKEILVKLMAHV</sequence>
<comment type="caution">
    <text evidence="1">The sequence shown here is derived from an EMBL/GenBank/DDBJ whole genome shotgun (WGS) entry which is preliminary data.</text>
</comment>
<dbReference type="EMBL" id="JAGFNK010000202">
    <property type="protein sequence ID" value="KAI9459103.1"/>
    <property type="molecule type" value="Genomic_DNA"/>
</dbReference>
<organism evidence="1 2">
    <name type="scientific">Russula earlei</name>
    <dbReference type="NCBI Taxonomy" id="71964"/>
    <lineage>
        <taxon>Eukaryota</taxon>
        <taxon>Fungi</taxon>
        <taxon>Dikarya</taxon>
        <taxon>Basidiomycota</taxon>
        <taxon>Agaricomycotina</taxon>
        <taxon>Agaricomycetes</taxon>
        <taxon>Russulales</taxon>
        <taxon>Russulaceae</taxon>
        <taxon>Russula</taxon>
    </lineage>
</organism>
<name>A0ACC0U2U4_9AGAM</name>
<evidence type="ECO:0000313" key="1">
    <source>
        <dbReference type="EMBL" id="KAI9459103.1"/>
    </source>
</evidence>
<reference evidence="1" key="1">
    <citation type="submission" date="2021-03" db="EMBL/GenBank/DDBJ databases">
        <title>Evolutionary priming and transition to the ectomycorrhizal habit in an iconic lineage of mushroom-forming fungi: is preadaptation a requirement?</title>
        <authorList>
            <consortium name="DOE Joint Genome Institute"/>
            <person name="Looney B.P."/>
            <person name="Miyauchi S."/>
            <person name="Morin E."/>
            <person name="Drula E."/>
            <person name="Courty P.E."/>
            <person name="Chicoki N."/>
            <person name="Fauchery L."/>
            <person name="Kohler A."/>
            <person name="Kuo A."/>
            <person name="LaButti K."/>
            <person name="Pangilinan J."/>
            <person name="Lipzen A."/>
            <person name="Riley R."/>
            <person name="Andreopoulos W."/>
            <person name="He G."/>
            <person name="Johnson J."/>
            <person name="Barry K.W."/>
            <person name="Grigoriev I.V."/>
            <person name="Nagy L."/>
            <person name="Hibbett D."/>
            <person name="Henrissat B."/>
            <person name="Matheny P.B."/>
            <person name="Labbe J."/>
            <person name="Martin A.F."/>
        </authorList>
    </citation>
    <scope>NUCLEOTIDE SEQUENCE</scope>
    <source>
        <strain evidence="1">BPL698</strain>
    </source>
</reference>
<accession>A0ACC0U2U4</accession>
<gene>
    <name evidence="1" type="ORF">F5148DRAFT_1219430</name>
</gene>
<protein>
    <submittedName>
        <fullName evidence="1">Uncharacterized protein</fullName>
    </submittedName>
</protein>
<proteinExistence type="predicted"/>